<feature type="compositionally biased region" description="Polar residues" evidence="3">
    <location>
        <begin position="205"/>
        <end position="214"/>
    </location>
</feature>
<dbReference type="GO" id="GO:0140570">
    <property type="term" value="P:extraction of mislocalized protein from mitochondrial outer membrane"/>
    <property type="evidence" value="ECO:0007669"/>
    <property type="project" value="TreeGrafter"/>
</dbReference>
<dbReference type="Pfam" id="PF00004">
    <property type="entry name" value="AAA"/>
    <property type="match status" value="1"/>
</dbReference>
<sequence length="465" mass="50613">MTPPLASPIALAVVAPAIPRPPNPAIYSCPGAPPNRPPQWKPDHCRPPRDCHLLDQPLPPVTTISLLLTPLLGILLYGPSGCGQTVLVKALARDCSAAFLSLHISTLAEKQDSVSYKVVSAMFSLASKMQPAVVFIDEIDDMASMGPLMEEMTTVCKAKVVVRKSNVAKEDLKIKIEDPVAAFASLGSIGTRLPTDDDDFDYSDNNTAQRSLSQPPHRRRSCKLRKPVPRRPPPPLLTLTSDERSIAMEAIPSAEIPVTFTDIGGLDPIIDNLRETVIYLLALLHLDSTTSSLLTALSSVLLSKPCWLKPSRANPAPQFMPHWNLDDGQQEDGGSIGSGRRSSRANKKEKEEEKQEEKEKEKGKTFDLDVLVRLSAVMSGSDITSAGREAAMVPIREYIKKTEGVRRPTKAPKGEQVRGLQTEDISGIRCNDRARARSGFPCFCGFRSECRAYVSCEKGVEGDGG</sequence>
<keyword evidence="2" id="KW-0067">ATP-binding</keyword>
<evidence type="ECO:0000256" key="2">
    <source>
        <dbReference type="ARBA" id="ARBA00022840"/>
    </source>
</evidence>
<keyword evidence="1" id="KW-0547">Nucleotide-binding</keyword>
<dbReference type="InterPro" id="IPR003593">
    <property type="entry name" value="AAA+_ATPase"/>
</dbReference>
<evidence type="ECO:0000259" key="4">
    <source>
        <dbReference type="SMART" id="SM00382"/>
    </source>
</evidence>
<evidence type="ECO:0000313" key="6">
    <source>
        <dbReference type="Proteomes" id="UP000269539"/>
    </source>
</evidence>
<dbReference type="PANTHER" id="PTHR45644">
    <property type="entry name" value="AAA ATPASE, PUTATIVE (AFU_ORTHOLOGUE AFUA_2G12920)-RELATED-RELATED"/>
    <property type="match status" value="1"/>
</dbReference>
<dbReference type="EMBL" id="QWIO01000069">
    <property type="protein sequence ID" value="RMZ10726.1"/>
    <property type="molecule type" value="Genomic_DNA"/>
</dbReference>
<dbReference type="InterPro" id="IPR027417">
    <property type="entry name" value="P-loop_NTPase"/>
</dbReference>
<comment type="caution">
    <text evidence="5">The sequence shown here is derived from an EMBL/GenBank/DDBJ whole genome shotgun (WGS) entry which is preliminary data.</text>
</comment>
<reference evidence="5 6" key="1">
    <citation type="journal article" date="2018" name="BMC Genomics">
        <title>Genomic evidence for intraspecific hybridization in a clonal and extremely halotolerant yeast.</title>
        <authorList>
            <person name="Gostincar C."/>
            <person name="Stajich J.E."/>
            <person name="Zupancic J."/>
            <person name="Zalar P."/>
            <person name="Gunde-Cimerman N."/>
        </authorList>
    </citation>
    <scope>NUCLEOTIDE SEQUENCE [LARGE SCALE GENOMIC DNA]</scope>
    <source>
        <strain evidence="5 6">EXF-10513</strain>
    </source>
</reference>
<evidence type="ECO:0000256" key="1">
    <source>
        <dbReference type="ARBA" id="ARBA00022741"/>
    </source>
</evidence>
<dbReference type="InterPro" id="IPR051701">
    <property type="entry name" value="Mito_OM_Translocase_MSP1"/>
</dbReference>
<feature type="region of interest" description="Disordered" evidence="3">
    <location>
        <begin position="318"/>
        <end position="362"/>
    </location>
</feature>
<evidence type="ECO:0000256" key="3">
    <source>
        <dbReference type="SAM" id="MobiDB-lite"/>
    </source>
</evidence>
<dbReference type="PANTHER" id="PTHR45644:SF3">
    <property type="entry name" value="FI08533P-RELATED"/>
    <property type="match status" value="1"/>
</dbReference>
<dbReference type="AlphaFoldDB" id="A0A3M7HC67"/>
<dbReference type="GO" id="GO:0005524">
    <property type="term" value="F:ATP binding"/>
    <property type="evidence" value="ECO:0007669"/>
    <property type="project" value="UniProtKB-KW"/>
</dbReference>
<proteinExistence type="predicted"/>
<dbReference type="SMART" id="SM00382">
    <property type="entry name" value="AAA"/>
    <property type="match status" value="1"/>
</dbReference>
<dbReference type="Proteomes" id="UP000269539">
    <property type="component" value="Unassembled WGS sequence"/>
</dbReference>
<feature type="compositionally biased region" description="Basic and acidic residues" evidence="3">
    <location>
        <begin position="346"/>
        <end position="362"/>
    </location>
</feature>
<protein>
    <recommendedName>
        <fullName evidence="4">AAA+ ATPase domain-containing protein</fullName>
    </recommendedName>
</protein>
<feature type="compositionally biased region" description="Basic residues" evidence="3">
    <location>
        <begin position="216"/>
        <end position="229"/>
    </location>
</feature>
<feature type="region of interest" description="Disordered" evidence="3">
    <location>
        <begin position="197"/>
        <end position="237"/>
    </location>
</feature>
<dbReference type="Gene3D" id="3.40.50.300">
    <property type="entry name" value="P-loop containing nucleotide triphosphate hydrolases"/>
    <property type="match status" value="1"/>
</dbReference>
<organism evidence="5 6">
    <name type="scientific">Hortaea werneckii</name>
    <name type="common">Black yeast</name>
    <name type="synonym">Cladosporium werneckii</name>
    <dbReference type="NCBI Taxonomy" id="91943"/>
    <lineage>
        <taxon>Eukaryota</taxon>
        <taxon>Fungi</taxon>
        <taxon>Dikarya</taxon>
        <taxon>Ascomycota</taxon>
        <taxon>Pezizomycotina</taxon>
        <taxon>Dothideomycetes</taxon>
        <taxon>Dothideomycetidae</taxon>
        <taxon>Mycosphaerellales</taxon>
        <taxon>Teratosphaeriaceae</taxon>
        <taxon>Hortaea</taxon>
    </lineage>
</organism>
<dbReference type="SUPFAM" id="SSF52540">
    <property type="entry name" value="P-loop containing nucleoside triphosphate hydrolases"/>
    <property type="match status" value="1"/>
</dbReference>
<dbReference type="Gene3D" id="1.10.8.60">
    <property type="match status" value="1"/>
</dbReference>
<accession>A0A3M7HC67</accession>
<dbReference type="GO" id="GO:0005741">
    <property type="term" value="C:mitochondrial outer membrane"/>
    <property type="evidence" value="ECO:0007669"/>
    <property type="project" value="TreeGrafter"/>
</dbReference>
<dbReference type="GO" id="GO:0016887">
    <property type="term" value="F:ATP hydrolysis activity"/>
    <property type="evidence" value="ECO:0007669"/>
    <property type="project" value="InterPro"/>
</dbReference>
<evidence type="ECO:0000313" key="5">
    <source>
        <dbReference type="EMBL" id="RMZ10726.1"/>
    </source>
</evidence>
<gene>
    <name evidence="5" type="ORF">D0864_01189</name>
</gene>
<dbReference type="InterPro" id="IPR003959">
    <property type="entry name" value="ATPase_AAA_core"/>
</dbReference>
<feature type="domain" description="AAA+ ATPase" evidence="4">
    <location>
        <begin position="70"/>
        <end position="262"/>
    </location>
</feature>
<name>A0A3M7HC67_HORWE</name>